<comment type="caution">
    <text evidence="5">The sequence shown here is derived from an EMBL/GenBank/DDBJ whole genome shotgun (WGS) entry which is preliminary data.</text>
</comment>
<dbReference type="AlphaFoldDB" id="H0R173"/>
<protein>
    <submittedName>
        <fullName evidence="5">Putative LuxR family transcriptional regulator</fullName>
    </submittedName>
</protein>
<evidence type="ECO:0000259" key="4">
    <source>
        <dbReference type="PROSITE" id="PS50043"/>
    </source>
</evidence>
<dbReference type="Proteomes" id="UP000035034">
    <property type="component" value="Unassembled WGS sequence"/>
</dbReference>
<sequence length="281" mass="29985">MIESDLMRPNDVDAVRGELREAGRLTGLPVLFGGLVVDDRLTLSGFIGTRGAQLRGLVVPARCGLGGRAVAERRPGAVVDYAGSGIITHEYDVEVASEGIVTLLAAPAVVDGRARAVIYGGLRSAVDVGDAVLGLLSSAARRLAREFEVRDEVDRRLALIDHAAPEPVSPELADRVIESVVALRELAASTQDAVLAERLLDIGNRLGAADASTESNSVRLSPRESEVLAYVALGCGNAEIARRLGLRPESVKSYLRNVFGKLGTRNRHEAVRTARRLRLMP</sequence>
<keyword evidence="1" id="KW-0805">Transcription regulation</keyword>
<dbReference type="InterPro" id="IPR036388">
    <property type="entry name" value="WH-like_DNA-bd_sf"/>
</dbReference>
<dbReference type="InterPro" id="IPR029016">
    <property type="entry name" value="GAF-like_dom_sf"/>
</dbReference>
<dbReference type="PROSITE" id="PS00622">
    <property type="entry name" value="HTH_LUXR_1"/>
    <property type="match status" value="1"/>
</dbReference>
<accession>H0R173</accession>
<gene>
    <name evidence="5" type="ORF">GOEFS_065_00180</name>
</gene>
<dbReference type="SUPFAM" id="SSF46894">
    <property type="entry name" value="C-terminal effector domain of the bipartite response regulators"/>
    <property type="match status" value="1"/>
</dbReference>
<dbReference type="eggNOG" id="COG2197">
    <property type="taxonomic scope" value="Bacteria"/>
</dbReference>
<dbReference type="PANTHER" id="PTHR44688">
    <property type="entry name" value="DNA-BINDING TRANSCRIPTIONAL ACTIVATOR DEVR_DOSR"/>
    <property type="match status" value="1"/>
</dbReference>
<evidence type="ECO:0000313" key="6">
    <source>
        <dbReference type="Proteomes" id="UP000035034"/>
    </source>
</evidence>
<dbReference type="Gene3D" id="1.10.10.10">
    <property type="entry name" value="Winged helix-like DNA-binding domain superfamily/Winged helix DNA-binding domain"/>
    <property type="match status" value="1"/>
</dbReference>
<keyword evidence="2" id="KW-0238">DNA-binding</keyword>
<evidence type="ECO:0000313" key="5">
    <source>
        <dbReference type="EMBL" id="GAB18824.1"/>
    </source>
</evidence>
<evidence type="ECO:0000256" key="3">
    <source>
        <dbReference type="ARBA" id="ARBA00023163"/>
    </source>
</evidence>
<dbReference type="EMBL" id="BAEH01000065">
    <property type="protein sequence ID" value="GAB18824.1"/>
    <property type="molecule type" value="Genomic_DNA"/>
</dbReference>
<dbReference type="Pfam" id="PF00196">
    <property type="entry name" value="GerE"/>
    <property type="match status" value="1"/>
</dbReference>
<dbReference type="InterPro" id="IPR016032">
    <property type="entry name" value="Sig_transdc_resp-reg_C-effctor"/>
</dbReference>
<organism evidence="5 6">
    <name type="scientific">Gordonia effusa NBRC 100432</name>
    <dbReference type="NCBI Taxonomy" id="1077974"/>
    <lineage>
        <taxon>Bacteria</taxon>
        <taxon>Bacillati</taxon>
        <taxon>Actinomycetota</taxon>
        <taxon>Actinomycetes</taxon>
        <taxon>Mycobacteriales</taxon>
        <taxon>Gordoniaceae</taxon>
        <taxon>Gordonia</taxon>
    </lineage>
</organism>
<dbReference type="Gene3D" id="3.30.450.40">
    <property type="match status" value="1"/>
</dbReference>
<feature type="domain" description="HTH luxR-type" evidence="4">
    <location>
        <begin position="213"/>
        <end position="278"/>
    </location>
</feature>
<dbReference type="GO" id="GO:0006355">
    <property type="term" value="P:regulation of DNA-templated transcription"/>
    <property type="evidence" value="ECO:0007669"/>
    <property type="project" value="InterPro"/>
</dbReference>
<dbReference type="PRINTS" id="PR00038">
    <property type="entry name" value="HTHLUXR"/>
</dbReference>
<dbReference type="PANTHER" id="PTHR44688:SF16">
    <property type="entry name" value="DNA-BINDING TRANSCRIPTIONAL ACTIVATOR DEVR_DOSR"/>
    <property type="match status" value="1"/>
</dbReference>
<dbReference type="STRING" id="1077974.GOEFS_065_00180"/>
<evidence type="ECO:0000256" key="2">
    <source>
        <dbReference type="ARBA" id="ARBA00023125"/>
    </source>
</evidence>
<dbReference type="GO" id="GO:0003677">
    <property type="term" value="F:DNA binding"/>
    <property type="evidence" value="ECO:0007669"/>
    <property type="project" value="UniProtKB-KW"/>
</dbReference>
<proteinExistence type="predicted"/>
<name>H0R173_9ACTN</name>
<dbReference type="SMART" id="SM00421">
    <property type="entry name" value="HTH_LUXR"/>
    <property type="match status" value="1"/>
</dbReference>
<evidence type="ECO:0000256" key="1">
    <source>
        <dbReference type="ARBA" id="ARBA00023015"/>
    </source>
</evidence>
<dbReference type="SUPFAM" id="SSF55781">
    <property type="entry name" value="GAF domain-like"/>
    <property type="match status" value="1"/>
</dbReference>
<dbReference type="RefSeq" id="WP_007318160.1">
    <property type="nucleotide sequence ID" value="NZ_BAEH01000065.1"/>
</dbReference>
<keyword evidence="6" id="KW-1185">Reference proteome</keyword>
<dbReference type="CDD" id="cd06170">
    <property type="entry name" value="LuxR_C_like"/>
    <property type="match status" value="1"/>
</dbReference>
<reference evidence="5 6" key="1">
    <citation type="submission" date="2011-12" db="EMBL/GenBank/DDBJ databases">
        <title>Whole genome shotgun sequence of Gordonia effusa NBRC 100432.</title>
        <authorList>
            <person name="Yoshida I."/>
            <person name="Takarada H."/>
            <person name="Hosoyama A."/>
            <person name="Tsuchikane K."/>
            <person name="Katsumata H."/>
            <person name="Yamazaki S."/>
            <person name="Fujita N."/>
        </authorList>
    </citation>
    <scope>NUCLEOTIDE SEQUENCE [LARGE SCALE GENOMIC DNA]</scope>
    <source>
        <strain evidence="5 6">NBRC 100432</strain>
    </source>
</reference>
<dbReference type="InterPro" id="IPR000792">
    <property type="entry name" value="Tscrpt_reg_LuxR_C"/>
</dbReference>
<keyword evidence="3" id="KW-0804">Transcription</keyword>
<dbReference type="PROSITE" id="PS50043">
    <property type="entry name" value="HTH_LUXR_2"/>
    <property type="match status" value="1"/>
</dbReference>